<feature type="compositionally biased region" description="Acidic residues" evidence="2">
    <location>
        <begin position="286"/>
        <end position="295"/>
    </location>
</feature>
<keyword evidence="1" id="KW-0539">Nucleus</keyword>
<comment type="caution">
    <text evidence="5">The sequence shown here is derived from an EMBL/GenBank/DDBJ whole genome shotgun (WGS) entry which is preliminary data.</text>
</comment>
<feature type="region of interest" description="Disordered" evidence="2">
    <location>
        <begin position="256"/>
        <end position="295"/>
    </location>
</feature>
<dbReference type="GO" id="GO:0005667">
    <property type="term" value="C:transcription regulator complex"/>
    <property type="evidence" value="ECO:0007669"/>
    <property type="project" value="TreeGrafter"/>
</dbReference>
<protein>
    <recommendedName>
        <fullName evidence="7">MADF domain-containing protein</fullName>
    </recommendedName>
</protein>
<evidence type="ECO:0008006" key="7">
    <source>
        <dbReference type="Google" id="ProtNLM"/>
    </source>
</evidence>
<dbReference type="PROSITE" id="PS51031">
    <property type="entry name" value="BESS"/>
    <property type="match status" value="1"/>
</dbReference>
<name>A0AAN9C1M1_9CAEN</name>
<dbReference type="PROSITE" id="PS51029">
    <property type="entry name" value="MADF"/>
    <property type="match status" value="1"/>
</dbReference>
<comment type="subcellular location">
    <subcellularLocation>
        <location evidence="1">Nucleus</location>
    </subcellularLocation>
</comment>
<reference evidence="5 6" key="1">
    <citation type="submission" date="2024-02" db="EMBL/GenBank/DDBJ databases">
        <title>Chromosome-scale genome assembly of the rough periwinkle Littorina saxatilis.</title>
        <authorList>
            <person name="De Jode A."/>
            <person name="Faria R."/>
            <person name="Formenti G."/>
            <person name="Sims Y."/>
            <person name="Smith T.P."/>
            <person name="Tracey A."/>
            <person name="Wood J.M.D."/>
            <person name="Zagrodzka Z.B."/>
            <person name="Johannesson K."/>
            <person name="Butlin R.K."/>
            <person name="Leder E.H."/>
        </authorList>
    </citation>
    <scope>NUCLEOTIDE SEQUENCE [LARGE SCALE GENOMIC DNA]</scope>
    <source>
        <strain evidence="5">Snail1</strain>
        <tissue evidence="5">Muscle</tissue>
    </source>
</reference>
<gene>
    <name evidence="5" type="ORF">V1264_012331</name>
</gene>
<evidence type="ECO:0000313" key="6">
    <source>
        <dbReference type="Proteomes" id="UP001374579"/>
    </source>
</evidence>
<dbReference type="InterPro" id="IPR004210">
    <property type="entry name" value="BESS_motif"/>
</dbReference>
<feature type="domain" description="MADF" evidence="3">
    <location>
        <begin position="162"/>
        <end position="252"/>
    </location>
</feature>
<proteinExistence type="predicted"/>
<keyword evidence="6" id="KW-1185">Reference proteome</keyword>
<dbReference type="SMART" id="SM00595">
    <property type="entry name" value="MADF"/>
    <property type="match status" value="1"/>
</dbReference>
<sequence length="422" mass="47123">MSALIGCTAAPEPKNRNVSYSLLRTAHTTFSTPATEVASSLRLVQPTPPLLRLLHLCVSPALGACGVRAKSGNRSLFLLLPTHAVRHLLHTAVRHNTYSDTARHWVAQHGTACDTVAAAYCSTALLSSNQRIAQETGINSTDILRDKNKSCKSFNKFMDEKVVIAAVAAHRSLYDQSHMKYKDVELRNAIWQKIASDLEMEVEGCKAKWRTLRDGFTRSLRHQKDTKNVHPSKARKPWRYQTEMEFLIPFIYSRESRSSPQQRDQDFEEDSDQGIQNQTSSSGTDGSDDTTLDDESTLSITSDSAAVASDPPPFRTAPFVSLSQSYSSFKRKCDSDDIADKLKYQRLELDAVLNGWEQSSPSPKAAHCQCKSRVEDPTEAFFFSMGQSVKRLPFYLQAQVKMKVCQLVTDAEMECLDSASVR</sequence>
<dbReference type="EMBL" id="JBAMIC010000002">
    <property type="protein sequence ID" value="KAK7112960.1"/>
    <property type="molecule type" value="Genomic_DNA"/>
</dbReference>
<dbReference type="Proteomes" id="UP001374579">
    <property type="component" value="Unassembled WGS sequence"/>
</dbReference>
<dbReference type="Pfam" id="PF02944">
    <property type="entry name" value="BESS"/>
    <property type="match status" value="1"/>
</dbReference>
<evidence type="ECO:0000256" key="2">
    <source>
        <dbReference type="SAM" id="MobiDB-lite"/>
    </source>
</evidence>
<dbReference type="InterPro" id="IPR006578">
    <property type="entry name" value="MADF-dom"/>
</dbReference>
<evidence type="ECO:0000256" key="1">
    <source>
        <dbReference type="PROSITE-ProRule" id="PRU00371"/>
    </source>
</evidence>
<dbReference type="GO" id="GO:0005634">
    <property type="term" value="C:nucleus"/>
    <property type="evidence" value="ECO:0007669"/>
    <property type="project" value="UniProtKB-SubCell"/>
</dbReference>
<feature type="domain" description="BESS" evidence="4">
    <location>
        <begin position="375"/>
        <end position="414"/>
    </location>
</feature>
<evidence type="ECO:0000313" key="5">
    <source>
        <dbReference type="EMBL" id="KAK7112960.1"/>
    </source>
</evidence>
<evidence type="ECO:0000259" key="4">
    <source>
        <dbReference type="PROSITE" id="PS51031"/>
    </source>
</evidence>
<evidence type="ECO:0000259" key="3">
    <source>
        <dbReference type="PROSITE" id="PS51029"/>
    </source>
</evidence>
<dbReference type="Pfam" id="PF10545">
    <property type="entry name" value="MADF_DNA_bdg"/>
    <property type="match status" value="1"/>
</dbReference>
<dbReference type="InterPro" id="IPR039353">
    <property type="entry name" value="TF_Adf1"/>
</dbReference>
<organism evidence="5 6">
    <name type="scientific">Littorina saxatilis</name>
    <dbReference type="NCBI Taxonomy" id="31220"/>
    <lineage>
        <taxon>Eukaryota</taxon>
        <taxon>Metazoa</taxon>
        <taxon>Spiralia</taxon>
        <taxon>Lophotrochozoa</taxon>
        <taxon>Mollusca</taxon>
        <taxon>Gastropoda</taxon>
        <taxon>Caenogastropoda</taxon>
        <taxon>Littorinimorpha</taxon>
        <taxon>Littorinoidea</taxon>
        <taxon>Littorinidae</taxon>
        <taxon>Littorina</taxon>
    </lineage>
</organism>
<dbReference type="PANTHER" id="PTHR12243">
    <property type="entry name" value="MADF DOMAIN TRANSCRIPTION FACTOR"/>
    <property type="match status" value="1"/>
</dbReference>
<dbReference type="GO" id="GO:0006357">
    <property type="term" value="P:regulation of transcription by RNA polymerase II"/>
    <property type="evidence" value="ECO:0007669"/>
    <property type="project" value="TreeGrafter"/>
</dbReference>
<dbReference type="AlphaFoldDB" id="A0AAN9C1M1"/>
<dbReference type="GO" id="GO:0003677">
    <property type="term" value="F:DNA binding"/>
    <property type="evidence" value="ECO:0007669"/>
    <property type="project" value="InterPro"/>
</dbReference>
<accession>A0AAN9C1M1</accession>
<dbReference type="PANTHER" id="PTHR12243:SF67">
    <property type="entry name" value="COREPRESSOR OF PANGOLIN, ISOFORM A-RELATED"/>
    <property type="match status" value="1"/>
</dbReference>